<dbReference type="EMBL" id="BBMN01000001">
    <property type="protein sequence ID" value="GAL02619.1"/>
    <property type="molecule type" value="Genomic_DNA"/>
</dbReference>
<gene>
    <name evidence="2" type="ORF">JCM19237_5512</name>
</gene>
<dbReference type="InterPro" id="IPR010869">
    <property type="entry name" value="DUF1501"/>
</dbReference>
<dbReference type="Pfam" id="PF07394">
    <property type="entry name" value="DUF1501"/>
    <property type="match status" value="1"/>
</dbReference>
<dbReference type="PROSITE" id="PS51318">
    <property type="entry name" value="TAT"/>
    <property type="match status" value="1"/>
</dbReference>
<evidence type="ECO:0000256" key="1">
    <source>
        <dbReference type="SAM" id="SignalP"/>
    </source>
</evidence>
<sequence>MITRRDFIKNVTLFSVSAPSVMSSPFALAADNRTQSKALVCVMLDGGNDSANMVIPTSTSHYQTYYDLRPDLAQPKEKVLPIPAAGVCRDGQSVTLGLHPAMTALADLCNAGEASVIVNCGVLRQPVTKEQADTQGYLLPPFLFSHNSQKTEVCKGAVGYNWTTGWAGRLMDVLSADQSIAPLFSHAGDIQLLRAQTYNQNIIKGDNISKLNANAMTVEALAQMQALPSEDGFAQTVQSTGHDAINVAARLIDTIDAIPDEDDVPLYPNTGLGKQFRVTSRLIRQRAELGHSHQIFFLRLSGFDTHVDQENTHKEKYAELSDAMAAFNAHLKTLGLHDDVVTITLSDFGRRIPANGTGTDHGWGGHQLIMGGPVDASMFIGTWPDYTVEGPDTVERGRLLPSIATDQIHISLGRWLGAKDTTLKAVFPNYDNFERLDVVKLTS</sequence>
<dbReference type="eggNOG" id="COG4102">
    <property type="taxonomic scope" value="Bacteria"/>
</dbReference>
<comment type="caution">
    <text evidence="2">The sequence shown here is derived from an EMBL/GenBank/DDBJ whole genome shotgun (WGS) entry which is preliminary data.</text>
</comment>
<name>A0A090QLC3_9GAMM</name>
<proteinExistence type="predicted"/>
<reference evidence="2 3" key="1">
    <citation type="journal article" date="2014" name="Genome Announc.">
        <title>Draft Genome Sequences of Two Vibrionaceae Species, Vibrio ponticus C121 and Photobacterium aphoticum C119, Isolated as Coral Reef Microbiota.</title>
        <authorList>
            <person name="Al-saari N."/>
            <person name="Meirelles P.M."/>
            <person name="Mino S."/>
            <person name="Suda W."/>
            <person name="Oshima K."/>
            <person name="Hattori M."/>
            <person name="Ohkuma M."/>
            <person name="Thompson F.L."/>
            <person name="Gomez-Gil B."/>
            <person name="Sawabe T."/>
            <person name="Sawabe T."/>
        </authorList>
    </citation>
    <scope>NUCLEOTIDE SEQUENCE [LARGE SCALE GENOMIC DNA]</scope>
    <source>
        <strain evidence="2 3">JCM 19237</strain>
    </source>
</reference>
<evidence type="ECO:0000313" key="3">
    <source>
        <dbReference type="Proteomes" id="UP000029227"/>
    </source>
</evidence>
<accession>A0A090QLC3</accession>
<feature type="signal peptide" evidence="1">
    <location>
        <begin position="1"/>
        <end position="29"/>
    </location>
</feature>
<dbReference type="Proteomes" id="UP000029227">
    <property type="component" value="Unassembled WGS sequence"/>
</dbReference>
<dbReference type="AlphaFoldDB" id="A0A090QLC3"/>
<evidence type="ECO:0000313" key="2">
    <source>
        <dbReference type="EMBL" id="GAL02619.1"/>
    </source>
</evidence>
<dbReference type="PANTHER" id="PTHR43737:SF1">
    <property type="entry name" value="DUF1501 DOMAIN-CONTAINING PROTEIN"/>
    <property type="match status" value="1"/>
</dbReference>
<dbReference type="InterPro" id="IPR017850">
    <property type="entry name" value="Alkaline_phosphatase_core_sf"/>
</dbReference>
<dbReference type="InterPro" id="IPR006311">
    <property type="entry name" value="TAT_signal"/>
</dbReference>
<protein>
    <recommendedName>
        <fullName evidence="4">Tat pathway signal protein</fullName>
    </recommendedName>
</protein>
<evidence type="ECO:0008006" key="4">
    <source>
        <dbReference type="Google" id="ProtNLM"/>
    </source>
</evidence>
<dbReference type="STRING" id="754436.JCM19237_5512"/>
<feature type="chain" id="PRO_5001863446" description="Tat pathway signal protein" evidence="1">
    <location>
        <begin position="30"/>
        <end position="443"/>
    </location>
</feature>
<organism evidence="2 3">
    <name type="scientific">Photobacterium aphoticum</name>
    <dbReference type="NCBI Taxonomy" id="754436"/>
    <lineage>
        <taxon>Bacteria</taxon>
        <taxon>Pseudomonadati</taxon>
        <taxon>Pseudomonadota</taxon>
        <taxon>Gammaproteobacteria</taxon>
        <taxon>Vibrionales</taxon>
        <taxon>Vibrionaceae</taxon>
        <taxon>Photobacterium</taxon>
    </lineage>
</organism>
<keyword evidence="1" id="KW-0732">Signal</keyword>
<dbReference type="SUPFAM" id="SSF53649">
    <property type="entry name" value="Alkaline phosphatase-like"/>
    <property type="match status" value="1"/>
</dbReference>
<dbReference type="PANTHER" id="PTHR43737">
    <property type="entry name" value="BLL7424 PROTEIN"/>
    <property type="match status" value="1"/>
</dbReference>